<name>M4PIK9_9PEZI</name>
<dbReference type="InterPro" id="IPR050140">
    <property type="entry name" value="SRY-related_HMG-box_TF-like"/>
</dbReference>
<feature type="DNA-binding region" description="HMG box" evidence="3">
    <location>
        <begin position="102"/>
        <end position="170"/>
    </location>
</feature>
<keyword evidence="1 3" id="KW-0238">DNA-binding</keyword>
<dbReference type="GO" id="GO:0005634">
    <property type="term" value="C:nucleus"/>
    <property type="evidence" value="ECO:0007669"/>
    <property type="project" value="UniProtKB-UniRule"/>
</dbReference>
<keyword evidence="3" id="KW-0539">Nucleus</keyword>
<dbReference type="InterPro" id="IPR036910">
    <property type="entry name" value="HMG_box_dom_sf"/>
</dbReference>
<evidence type="ECO:0000313" key="5">
    <source>
        <dbReference type="EMBL" id="AGH03256.1"/>
    </source>
</evidence>
<sequence length="180" mass="20594">MSTVDQRRVALVVNDDEKKFIVVIPEEIVSPDQLRNLARNFQFMSNEDCSIVYDHQSRTFRLTQTADTDVPCPERFEVVGHAKAVVKDDANTTVAGAKQSRIPRPPNAWIIYRSRKSKEIRKQLPHATAGYISTVVSKMWKLESRETRLHYNSKAVEAQKLHKEMYPGYKYNAAGKKSAL</sequence>
<dbReference type="AlphaFoldDB" id="M4PIK9"/>
<evidence type="ECO:0000256" key="3">
    <source>
        <dbReference type="PROSITE-ProRule" id="PRU00267"/>
    </source>
</evidence>
<dbReference type="GO" id="GO:0000978">
    <property type="term" value="F:RNA polymerase II cis-regulatory region sequence-specific DNA binding"/>
    <property type="evidence" value="ECO:0007669"/>
    <property type="project" value="TreeGrafter"/>
</dbReference>
<feature type="domain" description="HMG box" evidence="4">
    <location>
        <begin position="102"/>
        <end position="170"/>
    </location>
</feature>
<organism evidence="6">
    <name type="scientific">Ophiostoma montium</name>
    <dbReference type="NCBI Taxonomy" id="230073"/>
    <lineage>
        <taxon>Eukaryota</taxon>
        <taxon>Fungi</taxon>
        <taxon>Dikarya</taxon>
        <taxon>Ascomycota</taxon>
        <taxon>Pezizomycotina</taxon>
        <taxon>Sordariomycetes</taxon>
        <taxon>Sordariomycetidae</taxon>
        <taxon>Ophiostomatales</taxon>
        <taxon>Ophiostomataceae</taxon>
        <taxon>Ophiostoma</taxon>
    </lineage>
</organism>
<reference evidence="6" key="2">
    <citation type="journal article" date="2013" name="G3 (Bethesda)">
        <title>Unequal Recombination and Evolution of the Mating-Type (MAT) Loci in the Pathogenic Fungus Grosmannia clavigera and Relatives.</title>
        <authorList>
            <person name="Tsui C.K."/>
            <person name="Diguistini S."/>
            <person name="Wang Y."/>
            <person name="Feau N."/>
            <person name="Dhillon B."/>
            <person name="Bohlmann J."/>
            <person name="Hamelin R.C."/>
        </authorList>
    </citation>
    <scope>NUCLEOTIDE SEQUENCE</scope>
    <source>
        <strain evidence="5">UAMH 1363</strain>
        <strain evidence="6">UAMH 4875</strain>
    </source>
</reference>
<evidence type="ECO:0000256" key="1">
    <source>
        <dbReference type="ARBA" id="ARBA00023125"/>
    </source>
</evidence>
<evidence type="ECO:0000259" key="4">
    <source>
        <dbReference type="PROSITE" id="PS50118"/>
    </source>
</evidence>
<accession>M4PIK9</accession>
<dbReference type="GO" id="GO:0030154">
    <property type="term" value="P:cell differentiation"/>
    <property type="evidence" value="ECO:0007669"/>
    <property type="project" value="TreeGrafter"/>
</dbReference>
<dbReference type="Pfam" id="PF00505">
    <property type="entry name" value="HMG_box"/>
    <property type="match status" value="1"/>
</dbReference>
<dbReference type="EMBL" id="JX402993">
    <property type="protein sequence ID" value="AGH03256.1"/>
    <property type="molecule type" value="Genomic_DNA"/>
</dbReference>
<evidence type="ECO:0000256" key="2">
    <source>
        <dbReference type="ARBA" id="ARBA00023163"/>
    </source>
</evidence>
<dbReference type="CDD" id="cd01389">
    <property type="entry name" value="HMG-box_ROX1-like"/>
    <property type="match status" value="1"/>
</dbReference>
<dbReference type="PANTHER" id="PTHR10270:SF161">
    <property type="entry name" value="SEX-DETERMINING REGION Y PROTEIN"/>
    <property type="match status" value="1"/>
</dbReference>
<dbReference type="PROSITE" id="PS50118">
    <property type="entry name" value="HMG_BOX_2"/>
    <property type="match status" value="1"/>
</dbReference>
<dbReference type="Gene3D" id="1.10.30.10">
    <property type="entry name" value="High mobility group box domain"/>
    <property type="match status" value="1"/>
</dbReference>
<dbReference type="InterPro" id="IPR009071">
    <property type="entry name" value="HMG_box_dom"/>
</dbReference>
<dbReference type="GO" id="GO:0001228">
    <property type="term" value="F:DNA-binding transcription activator activity, RNA polymerase II-specific"/>
    <property type="evidence" value="ECO:0007669"/>
    <property type="project" value="TreeGrafter"/>
</dbReference>
<protein>
    <submittedName>
        <fullName evidence="6">Mating type protein</fullName>
    </submittedName>
</protein>
<proteinExistence type="predicted"/>
<dbReference type="EMBL" id="JX402995">
    <property type="protein sequence ID" value="AGH03263.1"/>
    <property type="molecule type" value="Genomic_DNA"/>
</dbReference>
<dbReference type="SMART" id="SM00398">
    <property type="entry name" value="HMG"/>
    <property type="match status" value="1"/>
</dbReference>
<dbReference type="PANTHER" id="PTHR10270">
    <property type="entry name" value="SOX TRANSCRIPTION FACTOR"/>
    <property type="match status" value="1"/>
</dbReference>
<reference evidence="6" key="1">
    <citation type="submission" date="2012-07" db="EMBL/GenBank/DDBJ databases">
        <authorList>
            <person name="Tsui C.K.M."/>
            <person name="DiGuistini S."/>
            <person name="Feau N."/>
            <person name="Bohlmann J."/>
            <person name="Hamelin R.C."/>
        </authorList>
    </citation>
    <scope>NUCLEOTIDE SEQUENCE</scope>
    <source>
        <strain evidence="5">UAMH 1363</strain>
        <strain evidence="6">UAMH 4875</strain>
    </source>
</reference>
<evidence type="ECO:0000313" key="6">
    <source>
        <dbReference type="EMBL" id="AGH03263.1"/>
    </source>
</evidence>
<dbReference type="SUPFAM" id="SSF47095">
    <property type="entry name" value="HMG-box"/>
    <property type="match status" value="1"/>
</dbReference>
<keyword evidence="2" id="KW-0804">Transcription</keyword>